<keyword evidence="5" id="KW-0378">Hydrolase</keyword>
<organism evidence="7 8">
    <name type="scientific">Hydrogenoanaerobacterium saccharovorans</name>
    <dbReference type="NCBI Taxonomy" id="474960"/>
    <lineage>
        <taxon>Bacteria</taxon>
        <taxon>Bacillati</taxon>
        <taxon>Bacillota</taxon>
        <taxon>Clostridia</taxon>
        <taxon>Eubacteriales</taxon>
        <taxon>Oscillospiraceae</taxon>
        <taxon>Hydrogenoanaerobacterium</taxon>
    </lineage>
</organism>
<gene>
    <name evidence="7" type="ORF">H9X81_04245</name>
</gene>
<comment type="similarity">
    <text evidence="1 6">Belongs to the peptidase M42 family.</text>
</comment>
<dbReference type="SUPFAM" id="SSF101821">
    <property type="entry name" value="Aminopeptidase/glucanase lid domain"/>
    <property type="match status" value="1"/>
</dbReference>
<sequence>MELTQRIRELTALPGVSGQEDAVREYLLRALQGREDCDCRVDALGNLIVKKTGRQTPAKSLLITAHMDEVGYLITYIEDSGLLRFAPVGGVSPEVMAGKRVYVGQKLLPGLVGLKAVHQQKAAERTAPPEADNLYIDIGAKSREEAEAAVTLGDRVSFAQNYARFGEGFVRAKALDNRLGCAFLLELLLSESEYSFTGAFTVQEENGCIGAKAAAGSVQPDIGLILETTTASDLPGNDGAKKVSVVGAGPVISYMDRGTIYPRRLTRWLEQLAAEAGISTQKKTLIAGGNEARTVQTAGAGSEVMGISVACRYLHSQAVTASERDVEDTLRLVRLAVSRAGEL</sequence>
<name>A0ABS2GN02_9FIRM</name>
<keyword evidence="4" id="KW-0479">Metal-binding</keyword>
<dbReference type="PIRSF" id="PIRSF001123">
    <property type="entry name" value="PepA_GA"/>
    <property type="match status" value="1"/>
</dbReference>
<dbReference type="SUPFAM" id="SSF53187">
    <property type="entry name" value="Zn-dependent exopeptidases"/>
    <property type="match status" value="1"/>
</dbReference>
<dbReference type="Gene3D" id="3.40.630.10">
    <property type="entry name" value="Zn peptidases"/>
    <property type="match status" value="1"/>
</dbReference>
<evidence type="ECO:0000256" key="5">
    <source>
        <dbReference type="ARBA" id="ARBA00022801"/>
    </source>
</evidence>
<evidence type="ECO:0000256" key="1">
    <source>
        <dbReference type="ARBA" id="ARBA00006272"/>
    </source>
</evidence>
<evidence type="ECO:0000313" key="8">
    <source>
        <dbReference type="Proteomes" id="UP000724149"/>
    </source>
</evidence>
<dbReference type="EMBL" id="JACSNR010000003">
    <property type="protein sequence ID" value="MBM6922903.1"/>
    <property type="molecule type" value="Genomic_DNA"/>
</dbReference>
<comment type="caution">
    <text evidence="7">The sequence shown here is derived from an EMBL/GenBank/DDBJ whole genome shotgun (WGS) entry which is preliminary data.</text>
</comment>
<protein>
    <submittedName>
        <fullName evidence="7">M42 family peptidase</fullName>
    </submittedName>
</protein>
<evidence type="ECO:0000256" key="2">
    <source>
        <dbReference type="ARBA" id="ARBA00022438"/>
    </source>
</evidence>
<evidence type="ECO:0000256" key="4">
    <source>
        <dbReference type="ARBA" id="ARBA00022723"/>
    </source>
</evidence>
<dbReference type="PANTHER" id="PTHR32481:SF5">
    <property type="entry name" value="ENDOGLUCANASE"/>
    <property type="match status" value="1"/>
</dbReference>
<dbReference type="Proteomes" id="UP000724149">
    <property type="component" value="Unassembled WGS sequence"/>
</dbReference>
<dbReference type="Pfam" id="PF05343">
    <property type="entry name" value="Peptidase_M42"/>
    <property type="match status" value="1"/>
</dbReference>
<dbReference type="PANTHER" id="PTHR32481">
    <property type="entry name" value="AMINOPEPTIDASE"/>
    <property type="match status" value="1"/>
</dbReference>
<proteinExistence type="inferred from homology"/>
<dbReference type="InterPro" id="IPR008007">
    <property type="entry name" value="Peptidase_M42"/>
</dbReference>
<keyword evidence="8" id="KW-1185">Reference proteome</keyword>
<dbReference type="InterPro" id="IPR051464">
    <property type="entry name" value="Peptidase_M42_aminopept"/>
</dbReference>
<evidence type="ECO:0000313" key="7">
    <source>
        <dbReference type="EMBL" id="MBM6922903.1"/>
    </source>
</evidence>
<keyword evidence="3" id="KW-0645">Protease</keyword>
<accession>A0ABS2GN02</accession>
<dbReference type="InterPro" id="IPR023367">
    <property type="entry name" value="Peptidase_M42_dom2"/>
</dbReference>
<evidence type="ECO:0000256" key="6">
    <source>
        <dbReference type="PIRNR" id="PIRNR001123"/>
    </source>
</evidence>
<dbReference type="RefSeq" id="WP_204720088.1">
    <property type="nucleotide sequence ID" value="NZ_JACSNR010000003.1"/>
</dbReference>
<reference evidence="7 8" key="1">
    <citation type="journal article" date="2021" name="Sci. Rep.">
        <title>The distribution of antibiotic resistance genes in chicken gut microbiota commensals.</title>
        <authorList>
            <person name="Juricova H."/>
            <person name="Matiasovicova J."/>
            <person name="Kubasova T."/>
            <person name="Cejkova D."/>
            <person name="Rychlik I."/>
        </authorList>
    </citation>
    <scope>NUCLEOTIDE SEQUENCE [LARGE SCALE GENOMIC DNA]</scope>
    <source>
        <strain evidence="7 8">An564</strain>
    </source>
</reference>
<keyword evidence="2" id="KW-0031">Aminopeptidase</keyword>
<dbReference type="Gene3D" id="2.40.30.40">
    <property type="entry name" value="Peptidase M42, domain 2"/>
    <property type="match status" value="1"/>
</dbReference>
<evidence type="ECO:0000256" key="3">
    <source>
        <dbReference type="ARBA" id="ARBA00022670"/>
    </source>
</evidence>